<keyword evidence="3" id="KW-1185">Reference proteome</keyword>
<keyword evidence="1" id="KW-0067">ATP-binding</keyword>
<dbReference type="GO" id="GO:0005524">
    <property type="term" value="F:ATP binding"/>
    <property type="evidence" value="ECO:0007669"/>
    <property type="project" value="UniProtKB-KW"/>
</dbReference>
<comment type="function">
    <text evidence="1">Phosphorylates Ins(1,3,4,5,6)P5 at position 2 to form Ins(1,2,3,4,5,6)P6 (InsP6 or phytate).</text>
</comment>
<sequence>MCHVKNGPFETRPPVRESTLSSTCTLGVILAAQRLDLNTVDKIHYYSKLVDSNRHNGLSVEEHMHSQYKNMADLNGNELTCSPIENLVKAANAVRNFLISKSFCDCSLIISFQRIVKTNPAIDKYVKLRLENSQKLANCDVIQDESGNLYLVSLAVVDTDPK</sequence>
<keyword evidence="1" id="KW-0418">Kinase</keyword>
<reference evidence="3" key="1">
    <citation type="submission" date="2003-08" db="EMBL/GenBank/DDBJ databases">
        <authorList>
            <person name="Birren B."/>
            <person name="Nusbaum C."/>
            <person name="Abebe A."/>
            <person name="Abouelleil A."/>
            <person name="Adekoya E."/>
            <person name="Ait-zahra M."/>
            <person name="Allen N."/>
            <person name="Allen T."/>
            <person name="An P."/>
            <person name="Anderson M."/>
            <person name="Anderson S."/>
            <person name="Arachchi H."/>
            <person name="Armbruster J."/>
            <person name="Bachantsang P."/>
            <person name="Baldwin J."/>
            <person name="Barry A."/>
            <person name="Bayul T."/>
            <person name="Blitshsteyn B."/>
            <person name="Bloom T."/>
            <person name="Blye J."/>
            <person name="Boguslavskiy L."/>
            <person name="Borowsky M."/>
            <person name="Boukhgalter B."/>
            <person name="Brunache A."/>
            <person name="Butler J."/>
            <person name="Calixte N."/>
            <person name="Calvo S."/>
            <person name="Camarata J."/>
            <person name="Campo K."/>
            <person name="Chang J."/>
            <person name="Cheshatsang Y."/>
            <person name="Citroen M."/>
            <person name="Collymore A."/>
            <person name="Considine T."/>
            <person name="Cook A."/>
            <person name="Cooke P."/>
            <person name="Corum B."/>
            <person name="Cuomo C."/>
            <person name="David R."/>
            <person name="Dawoe T."/>
            <person name="Degray S."/>
            <person name="Dodge S."/>
            <person name="Dooley K."/>
            <person name="Dorje P."/>
            <person name="Dorjee K."/>
            <person name="Dorris L."/>
            <person name="Duffey N."/>
            <person name="Dupes A."/>
            <person name="Elkins T."/>
            <person name="Engels R."/>
            <person name="Erickson J."/>
            <person name="Farina A."/>
            <person name="Faro S."/>
            <person name="Ferreira P."/>
            <person name="Fischer H."/>
            <person name="Fitzgerald M."/>
            <person name="Foley K."/>
            <person name="Gage D."/>
            <person name="Galagan J."/>
            <person name="Gearin G."/>
            <person name="Gnerre S."/>
            <person name="Gnirke A."/>
            <person name="Goyette A."/>
            <person name="Graham J."/>
            <person name="Grandbois E."/>
            <person name="Gyaltsen K."/>
            <person name="Hafez N."/>
            <person name="Hagopian D."/>
            <person name="Hagos B."/>
            <person name="Hall J."/>
            <person name="Hatcher B."/>
            <person name="Heller A."/>
            <person name="Higgins H."/>
            <person name="Honan T."/>
            <person name="Horn A."/>
            <person name="Houde N."/>
            <person name="Hughes L."/>
            <person name="Hulme W."/>
            <person name="Husby E."/>
            <person name="Iliev I."/>
            <person name="Jaffe D."/>
            <person name="Jones C."/>
            <person name="Kamal M."/>
            <person name="Kamat A."/>
            <person name="Kamvysselis M."/>
            <person name="Karlsson E."/>
            <person name="Kells C."/>
            <person name="Kieu A."/>
            <person name="Kisner P."/>
            <person name="Kodira C."/>
            <person name="Kulbokas E."/>
            <person name="Labutti K."/>
            <person name="Lama D."/>
            <person name="Landers T."/>
            <person name="Leger J."/>
            <person name="Levine S."/>
            <person name="Lewis D."/>
            <person name="Lewis T."/>
            <person name="Lindblad-toh K."/>
            <person name="Liu X."/>
            <person name="Lokyitsang T."/>
            <person name="Lokyitsang Y."/>
            <person name="Lucien O."/>
            <person name="Lui A."/>
            <person name="Ma L.J."/>
            <person name="Mabbitt R."/>
            <person name="Macdonald J."/>
            <person name="Maclean C."/>
            <person name="Major J."/>
            <person name="Manning J."/>
            <person name="Marabella R."/>
            <person name="Maru K."/>
            <person name="Matthews C."/>
            <person name="Mauceli E."/>
            <person name="Mccarthy M."/>
            <person name="Mcdonough S."/>
            <person name="Mcghee T."/>
            <person name="Meldrim J."/>
            <person name="Meneus L."/>
            <person name="Mesirov J."/>
            <person name="Mihalev A."/>
            <person name="Mihova T."/>
            <person name="Mikkelsen T."/>
            <person name="Mlenga V."/>
            <person name="Moru K."/>
            <person name="Mozes J."/>
            <person name="Mulrain L."/>
            <person name="Munson G."/>
            <person name="Naylor J."/>
            <person name="Newes C."/>
            <person name="Nguyen C."/>
            <person name="Nguyen N."/>
            <person name="Nguyen T."/>
            <person name="Nicol R."/>
            <person name="Nielsen C."/>
            <person name="Nizzari M."/>
            <person name="Norbu C."/>
            <person name="Norbu N."/>
            <person name="O'donnell P."/>
            <person name="Okoawo O."/>
            <person name="O'leary S."/>
            <person name="Omotosho B."/>
            <person name="O'neill K."/>
            <person name="Osman S."/>
            <person name="Parker S."/>
            <person name="Perrin D."/>
            <person name="Phunkhang P."/>
            <person name="Piqani B."/>
            <person name="Purcell S."/>
            <person name="Rachupka T."/>
            <person name="Ramasamy U."/>
            <person name="Rameau R."/>
            <person name="Ray V."/>
            <person name="Raymond C."/>
            <person name="Retta R."/>
            <person name="Richardson S."/>
            <person name="Rise C."/>
            <person name="Rodriguez J."/>
            <person name="Rogers J."/>
            <person name="Rogov P."/>
            <person name="Rutman M."/>
            <person name="Schupbach R."/>
            <person name="Seaman C."/>
            <person name="Settipalli S."/>
            <person name="Sharpe T."/>
            <person name="Sheridan J."/>
            <person name="Sherpa N."/>
            <person name="Shi J."/>
            <person name="Smirnov S."/>
            <person name="Smith C."/>
            <person name="Sougnez C."/>
            <person name="Spencer B."/>
            <person name="Stalker J."/>
            <person name="Stange-thomann N."/>
            <person name="Stavropoulos S."/>
            <person name="Stetson K."/>
            <person name="Stone C."/>
            <person name="Stone S."/>
            <person name="Stubbs M."/>
            <person name="Talamas J."/>
            <person name="Tchuinga P."/>
            <person name="Tenzing P."/>
            <person name="Tesfaye S."/>
            <person name="Theodore J."/>
            <person name="Thoulutsang Y."/>
            <person name="Topham K."/>
            <person name="Towey S."/>
            <person name="Tsamla T."/>
            <person name="Tsomo N."/>
            <person name="Vallee D."/>
            <person name="Vassiliev H."/>
            <person name="Venkataraman V."/>
            <person name="Vinson J."/>
            <person name="Vo A."/>
            <person name="Wade C."/>
            <person name="Wang S."/>
            <person name="Wangchuk T."/>
            <person name="Wangdi T."/>
            <person name="Whittaker C."/>
            <person name="Wilkinson J."/>
            <person name="Wu Y."/>
            <person name="Wyman D."/>
            <person name="Yadav S."/>
            <person name="Yang S."/>
            <person name="Yang X."/>
            <person name="Yeager S."/>
            <person name="Yee E."/>
            <person name="Young G."/>
            <person name="Zainoun J."/>
            <person name="Zembeck L."/>
            <person name="Zimmer A."/>
            <person name="Zody M."/>
            <person name="Lander E."/>
        </authorList>
    </citation>
    <scope>NUCLEOTIDE SEQUENCE [LARGE SCALE GENOMIC DNA]</scope>
</reference>
<keyword evidence="1" id="KW-0547">Nucleotide-binding</keyword>
<dbReference type="GO" id="GO:0035299">
    <property type="term" value="F:inositol-1,3,4,5,6-pentakisphosphate 2-kinase activity"/>
    <property type="evidence" value="ECO:0007669"/>
    <property type="project" value="UniProtKB-EC"/>
</dbReference>
<keyword evidence="1" id="KW-0808">Transferase</keyword>
<dbReference type="GeneTree" id="ENSGT00660000096769"/>
<evidence type="ECO:0000313" key="3">
    <source>
        <dbReference type="Proteomes" id="UP000007875"/>
    </source>
</evidence>
<proteinExistence type="predicted"/>
<comment type="domain">
    <text evidence="1">The EXKPK motif is conserved in inositol-pentakisphosphate 2-kinases of both family 1 and 2.</text>
</comment>
<comment type="catalytic activity">
    <reaction evidence="1">
        <text>1D-myo-inositol 1,3,4,5,6-pentakisphosphate + ATP = 1D-myo-inositol hexakisphosphate + ADP + H(+)</text>
        <dbReference type="Rhea" id="RHEA:20313"/>
        <dbReference type="ChEBI" id="CHEBI:15378"/>
        <dbReference type="ChEBI" id="CHEBI:30616"/>
        <dbReference type="ChEBI" id="CHEBI:57733"/>
        <dbReference type="ChEBI" id="CHEBI:58130"/>
        <dbReference type="ChEBI" id="CHEBI:456216"/>
        <dbReference type="EC" id="2.7.1.158"/>
    </reaction>
</comment>
<dbReference type="EC" id="2.7.1.158" evidence="1"/>
<dbReference type="Pfam" id="PF06090">
    <property type="entry name" value="Ins_P5_2-kin"/>
    <property type="match status" value="1"/>
</dbReference>
<protein>
    <recommendedName>
        <fullName evidence="1">Inositol-pentakisphosphate 2-kinase</fullName>
        <ecNumber evidence="1">2.7.1.158</ecNumber>
    </recommendedName>
</protein>
<dbReference type="AlphaFoldDB" id="H2Y4Z5"/>
<organism evidence="2 3">
    <name type="scientific">Ciona savignyi</name>
    <name type="common">Pacific transparent sea squirt</name>
    <dbReference type="NCBI Taxonomy" id="51511"/>
    <lineage>
        <taxon>Eukaryota</taxon>
        <taxon>Metazoa</taxon>
        <taxon>Chordata</taxon>
        <taxon>Tunicata</taxon>
        <taxon>Ascidiacea</taxon>
        <taxon>Phlebobranchia</taxon>
        <taxon>Cionidae</taxon>
        <taxon>Ciona</taxon>
    </lineage>
</organism>
<accession>H2Y4Z5</accession>
<dbReference type="InterPro" id="IPR009286">
    <property type="entry name" value="Ins_P5_2-kin"/>
</dbReference>
<reference evidence="2" key="3">
    <citation type="submission" date="2025-09" db="UniProtKB">
        <authorList>
            <consortium name="Ensembl"/>
        </authorList>
    </citation>
    <scope>IDENTIFICATION</scope>
</reference>
<reference evidence="2" key="2">
    <citation type="submission" date="2025-08" db="UniProtKB">
        <authorList>
            <consortium name="Ensembl"/>
        </authorList>
    </citation>
    <scope>IDENTIFICATION</scope>
</reference>
<evidence type="ECO:0000313" key="2">
    <source>
        <dbReference type="Ensembl" id="ENSCSAVP00000000393.1"/>
    </source>
</evidence>
<dbReference type="InParanoid" id="H2Y4Z5"/>
<evidence type="ECO:0000256" key="1">
    <source>
        <dbReference type="RuleBase" id="RU364126"/>
    </source>
</evidence>
<dbReference type="Ensembl" id="ENSCSAVT00000000398.1">
    <property type="protein sequence ID" value="ENSCSAVP00000000393.1"/>
    <property type="gene ID" value="ENSCSAVG00000000225.1"/>
</dbReference>
<name>H2Y4Z5_CIOSA</name>
<dbReference type="Proteomes" id="UP000007875">
    <property type="component" value="Unassembled WGS sequence"/>
</dbReference>
<dbReference type="HOGENOM" id="CLU_1639177_0_0_1"/>